<gene>
    <name evidence="2" type="ORF">J3D65DRAFT_606783</name>
</gene>
<proteinExistence type="predicted"/>
<keyword evidence="3" id="KW-1185">Reference proteome</keyword>
<evidence type="ECO:0000256" key="1">
    <source>
        <dbReference type="SAM" id="MobiDB-lite"/>
    </source>
</evidence>
<evidence type="ECO:0000313" key="3">
    <source>
        <dbReference type="Proteomes" id="UP001360953"/>
    </source>
</evidence>
<sequence>MPSHPMCACLRRPPAAAAAAAAAAASAERAGDSGPQTAPSLLLAWLWSSPHSVPLAYPPLTDLLSLPVHSANFFACSTFFDDSVVTGYCACFHNCLIGVQHHLRSLDMQPCSAATPAPYPLLPTPEYISYSAQLMLHSPVLLAHVGSSARMDYPQLNTTSARAQTPSTASIPYPSGTRAGPPLTLNVPHGERRRRPGFLPSPQTVSQRSISLDKPLPAIPRSAPPTQTSYSRTPSSNASMSSGRDWRPSPLRVPSRPGTSAIPAHDTPPSQPADDSRRPSQAESAKSPPHTYAGAPWADSPPRANRGRDSQGRARSQSETFEDLNELHQFAEATSGFEPFSPLRGPQHPTNSVYSEHHGPRISSQPSLPTYEQVDPPNRSLTSSQALAEALAEIEAEERLRAERGDELPDYAQSQWEAQSKARRAAAQRAAELERQWVEARMRRPSQ</sequence>
<feature type="region of interest" description="Disordered" evidence="1">
    <location>
        <begin position="401"/>
        <end position="423"/>
    </location>
</feature>
<organism evidence="2 3">
    <name type="scientific">Phyllosticta citribraziliensis</name>
    <dbReference type="NCBI Taxonomy" id="989973"/>
    <lineage>
        <taxon>Eukaryota</taxon>
        <taxon>Fungi</taxon>
        <taxon>Dikarya</taxon>
        <taxon>Ascomycota</taxon>
        <taxon>Pezizomycotina</taxon>
        <taxon>Dothideomycetes</taxon>
        <taxon>Dothideomycetes incertae sedis</taxon>
        <taxon>Botryosphaeriales</taxon>
        <taxon>Phyllostictaceae</taxon>
        <taxon>Phyllosticta</taxon>
    </lineage>
</organism>
<reference evidence="2 3" key="1">
    <citation type="submission" date="2024-04" db="EMBL/GenBank/DDBJ databases">
        <title>Phyllosticta paracitricarpa is synonymous to the EU quarantine fungus P. citricarpa based on phylogenomic analyses.</title>
        <authorList>
            <consortium name="Lawrence Berkeley National Laboratory"/>
            <person name="Van ingen-buijs V.A."/>
            <person name="Van westerhoven A.C."/>
            <person name="Haridas S."/>
            <person name="Skiadas P."/>
            <person name="Martin F."/>
            <person name="Groenewald J.Z."/>
            <person name="Crous P.W."/>
            <person name="Seidl M.F."/>
        </authorList>
    </citation>
    <scope>NUCLEOTIDE SEQUENCE [LARGE SCALE GENOMIC DNA]</scope>
    <source>
        <strain evidence="2 3">CPC 17464</strain>
    </source>
</reference>
<feature type="compositionally biased region" description="Polar residues" evidence="1">
    <location>
        <begin position="224"/>
        <end position="242"/>
    </location>
</feature>
<comment type="caution">
    <text evidence="2">The sequence shown here is derived from an EMBL/GenBank/DDBJ whole genome shotgun (WGS) entry which is preliminary data.</text>
</comment>
<accession>A0ABR1L8Z7</accession>
<dbReference type="RefSeq" id="XP_066651542.1">
    <property type="nucleotide sequence ID" value="XM_066798459.1"/>
</dbReference>
<feature type="compositionally biased region" description="Polar residues" evidence="1">
    <location>
        <begin position="201"/>
        <end position="210"/>
    </location>
</feature>
<dbReference type="Proteomes" id="UP001360953">
    <property type="component" value="Unassembled WGS sequence"/>
</dbReference>
<dbReference type="EMBL" id="JBBPEH010000012">
    <property type="protein sequence ID" value="KAK7531718.1"/>
    <property type="molecule type" value="Genomic_DNA"/>
</dbReference>
<name>A0ABR1L8Z7_9PEZI</name>
<dbReference type="GeneID" id="92031365"/>
<feature type="compositionally biased region" description="Polar residues" evidence="1">
    <location>
        <begin position="157"/>
        <end position="170"/>
    </location>
</feature>
<evidence type="ECO:0000313" key="2">
    <source>
        <dbReference type="EMBL" id="KAK7531718.1"/>
    </source>
</evidence>
<protein>
    <submittedName>
        <fullName evidence="2">Uncharacterized protein</fullName>
    </submittedName>
</protein>
<feature type="region of interest" description="Disordered" evidence="1">
    <location>
        <begin position="157"/>
        <end position="383"/>
    </location>
</feature>